<evidence type="ECO:0000313" key="2">
    <source>
        <dbReference type="Proteomes" id="UP001501565"/>
    </source>
</evidence>
<name>A0ABP7N7B4_9GAMM</name>
<keyword evidence="2" id="KW-1185">Reference proteome</keyword>
<gene>
    <name evidence="1" type="ORF">GCM10022277_36970</name>
</gene>
<evidence type="ECO:0000313" key="1">
    <source>
        <dbReference type="EMBL" id="GAA3937194.1"/>
    </source>
</evidence>
<sequence length="168" mass="18832">MCLSVGISMDEILINTTSPECEARFDYRGSKKKKVPGRELQAISTVRQGVYQAEGRGEGLTVGDTLYLNLKGSKHLTLPLTIAELRYLIEPSDHWQATLAGEPFKALQIYTWQVVCDVCQQSFPLEFVSRHGDNDEEKAFHATTRLTTLQWQTQSGKHVCPECSNKNG</sequence>
<dbReference type="EMBL" id="BAABBN010000012">
    <property type="protein sequence ID" value="GAA3937194.1"/>
    <property type="molecule type" value="Genomic_DNA"/>
</dbReference>
<protein>
    <submittedName>
        <fullName evidence="1">Uncharacterized protein</fullName>
    </submittedName>
</protein>
<dbReference type="Proteomes" id="UP001501565">
    <property type="component" value="Unassembled WGS sequence"/>
</dbReference>
<comment type="caution">
    <text evidence="1">The sequence shown here is derived from an EMBL/GenBank/DDBJ whole genome shotgun (WGS) entry which is preliminary data.</text>
</comment>
<reference evidence="2" key="1">
    <citation type="journal article" date="2019" name="Int. J. Syst. Evol. Microbiol.">
        <title>The Global Catalogue of Microorganisms (GCM) 10K type strain sequencing project: providing services to taxonomists for standard genome sequencing and annotation.</title>
        <authorList>
            <consortium name="The Broad Institute Genomics Platform"/>
            <consortium name="The Broad Institute Genome Sequencing Center for Infectious Disease"/>
            <person name="Wu L."/>
            <person name="Ma J."/>
        </authorList>
    </citation>
    <scope>NUCLEOTIDE SEQUENCE [LARGE SCALE GENOMIC DNA]</scope>
    <source>
        <strain evidence="2">JCM 17551</strain>
    </source>
</reference>
<proteinExistence type="predicted"/>
<accession>A0ABP7N7B4</accession>
<organism evidence="1 2">
    <name type="scientific">Litoribacillus peritrichatus</name>
    <dbReference type="NCBI Taxonomy" id="718191"/>
    <lineage>
        <taxon>Bacteria</taxon>
        <taxon>Pseudomonadati</taxon>
        <taxon>Pseudomonadota</taxon>
        <taxon>Gammaproteobacteria</taxon>
        <taxon>Oceanospirillales</taxon>
        <taxon>Oceanospirillaceae</taxon>
        <taxon>Litoribacillus</taxon>
    </lineage>
</organism>